<dbReference type="Pfam" id="PF22936">
    <property type="entry name" value="Pol_BBD"/>
    <property type="match status" value="1"/>
</dbReference>
<feature type="domain" description="Retrovirus-related Pol polyprotein from transposon TNT 1-94-like beta-barrel" evidence="1">
    <location>
        <begin position="18"/>
        <end position="91"/>
    </location>
</feature>
<dbReference type="Gramene" id="C.cajan_24422.t">
    <property type="protein sequence ID" value="C.cajan_24422.t.cds1"/>
    <property type="gene ID" value="C.cajan_24422"/>
</dbReference>
<dbReference type="Proteomes" id="UP000075243">
    <property type="component" value="Unassembled WGS sequence"/>
</dbReference>
<keyword evidence="3" id="KW-1185">Reference proteome</keyword>
<dbReference type="EMBL" id="KQ483413">
    <property type="protein sequence ID" value="KYP53498.1"/>
    <property type="molecule type" value="Genomic_DNA"/>
</dbReference>
<dbReference type="InterPro" id="IPR054722">
    <property type="entry name" value="PolX-like_BBD"/>
</dbReference>
<evidence type="ECO:0000259" key="1">
    <source>
        <dbReference type="Pfam" id="PF22936"/>
    </source>
</evidence>
<protein>
    <submittedName>
        <fullName evidence="2">Retrovirus-related Pol polyprotein from transposon TNT 1-94</fullName>
    </submittedName>
</protein>
<accession>A0A151SFI6</accession>
<organism evidence="2 3">
    <name type="scientific">Cajanus cajan</name>
    <name type="common">Pigeon pea</name>
    <name type="synonym">Cajanus indicus</name>
    <dbReference type="NCBI Taxonomy" id="3821"/>
    <lineage>
        <taxon>Eukaryota</taxon>
        <taxon>Viridiplantae</taxon>
        <taxon>Streptophyta</taxon>
        <taxon>Embryophyta</taxon>
        <taxon>Tracheophyta</taxon>
        <taxon>Spermatophyta</taxon>
        <taxon>Magnoliopsida</taxon>
        <taxon>eudicotyledons</taxon>
        <taxon>Gunneridae</taxon>
        <taxon>Pentapetalae</taxon>
        <taxon>rosids</taxon>
        <taxon>fabids</taxon>
        <taxon>Fabales</taxon>
        <taxon>Fabaceae</taxon>
        <taxon>Papilionoideae</taxon>
        <taxon>50 kb inversion clade</taxon>
        <taxon>NPAAA clade</taxon>
        <taxon>indigoferoid/millettioid clade</taxon>
        <taxon>Phaseoleae</taxon>
        <taxon>Cajanus</taxon>
    </lineage>
</organism>
<gene>
    <name evidence="2" type="ORF">KK1_024636</name>
</gene>
<evidence type="ECO:0000313" key="2">
    <source>
        <dbReference type="EMBL" id="KYP53498.1"/>
    </source>
</evidence>
<name>A0A151SFI6_CAJCA</name>
<dbReference type="AlphaFoldDB" id="A0A151SFI6"/>
<proteinExistence type="predicted"/>
<reference evidence="2" key="1">
    <citation type="journal article" date="2012" name="Nat. Biotechnol.">
        <title>Draft genome sequence of pigeonpea (Cajanus cajan), an orphan legume crop of resource-poor farmers.</title>
        <authorList>
            <person name="Varshney R.K."/>
            <person name="Chen W."/>
            <person name="Li Y."/>
            <person name="Bharti A.K."/>
            <person name="Saxena R.K."/>
            <person name="Schlueter J.A."/>
            <person name="Donoghue M.T."/>
            <person name="Azam S."/>
            <person name="Fan G."/>
            <person name="Whaley A.M."/>
            <person name="Farmer A.D."/>
            <person name="Sheridan J."/>
            <person name="Iwata A."/>
            <person name="Tuteja R."/>
            <person name="Penmetsa R.V."/>
            <person name="Wu W."/>
            <person name="Upadhyaya H.D."/>
            <person name="Yang S.P."/>
            <person name="Shah T."/>
            <person name="Saxena K.B."/>
            <person name="Michael T."/>
            <person name="McCombie W.R."/>
            <person name="Yang B."/>
            <person name="Zhang G."/>
            <person name="Yang H."/>
            <person name="Wang J."/>
            <person name="Spillane C."/>
            <person name="Cook D.R."/>
            <person name="May G.D."/>
            <person name="Xu X."/>
            <person name="Jackson S.A."/>
        </authorList>
    </citation>
    <scope>NUCLEOTIDE SEQUENCE [LARGE SCALE GENOMIC DNA]</scope>
</reference>
<sequence>MKGKSSLHIGGPVSQVIWILDSGATDHMTPFHMIFKSYIKRNRELITIANGQGVPICDSRNIILKSSIVLKDVLHIPQIANSLISVQKLINDLNCLVTFFLTHCVFQDLATRKTILTAKEYSGLYMLESDDQNKTKIIS</sequence>
<evidence type="ECO:0000313" key="3">
    <source>
        <dbReference type="Proteomes" id="UP000075243"/>
    </source>
</evidence>